<feature type="domain" description="N-sulphoglucosamine sulphohydrolase C-terminal" evidence="1">
    <location>
        <begin position="38"/>
        <end position="170"/>
    </location>
</feature>
<dbReference type="InterPro" id="IPR052701">
    <property type="entry name" value="GAG_Ulvan_Degrading_Sulfatases"/>
</dbReference>
<evidence type="ECO:0000313" key="2">
    <source>
        <dbReference type="EMBL" id="NNU33743.1"/>
    </source>
</evidence>
<comment type="caution">
    <text evidence="2">The sequence shown here is derived from an EMBL/GenBank/DDBJ whole genome shotgun (WGS) entry which is preliminary data.</text>
</comment>
<dbReference type="SUPFAM" id="SSF53649">
    <property type="entry name" value="Alkaline phosphatase-like"/>
    <property type="match status" value="1"/>
</dbReference>
<name>A0ABX1W1B9_9SPHI</name>
<dbReference type="RefSeq" id="WP_175269452.1">
    <property type="nucleotide sequence ID" value="NZ_JABFCR010000019.1"/>
</dbReference>
<gene>
    <name evidence="2" type="ORF">HK413_05575</name>
</gene>
<dbReference type="InterPro" id="IPR032506">
    <property type="entry name" value="SGSH_C"/>
</dbReference>
<dbReference type="PANTHER" id="PTHR43751:SF3">
    <property type="entry name" value="SULFATASE N-TERMINAL DOMAIN-CONTAINING PROTEIN"/>
    <property type="match status" value="1"/>
</dbReference>
<keyword evidence="3" id="KW-1185">Reference proteome</keyword>
<evidence type="ECO:0000313" key="3">
    <source>
        <dbReference type="Proteomes" id="UP000566071"/>
    </source>
</evidence>
<organism evidence="2 3">
    <name type="scientific">Mucilaginibacter humi</name>
    <dbReference type="NCBI Taxonomy" id="2732510"/>
    <lineage>
        <taxon>Bacteria</taxon>
        <taxon>Pseudomonadati</taxon>
        <taxon>Bacteroidota</taxon>
        <taxon>Sphingobacteriia</taxon>
        <taxon>Sphingobacteriales</taxon>
        <taxon>Sphingobacteriaceae</taxon>
        <taxon>Mucilaginibacter</taxon>
    </lineage>
</organism>
<dbReference type="Proteomes" id="UP000566071">
    <property type="component" value="Unassembled WGS sequence"/>
</dbReference>
<sequence>MKTLKANGAYDNTIIIFLSDNGGQLETAANNGNVRDGKGTMYEGGIKIPACITWPGHITPGTQSAERLLLMDVYPTLAEITGVAIDHKIDGVSFASILKNSSAKLAPRPLFFIRREGGGYGAKISNAIINGDLKLLQNTPTQPFELYDLAKDPLEQHDLVKTENDKRVVLHRLLMKQVQRGGSVPWQKPEDK</sequence>
<reference evidence="2 3" key="1">
    <citation type="submission" date="2020-05" db="EMBL/GenBank/DDBJ databases">
        <authorList>
            <person name="Khan S.A."/>
            <person name="Jeon C.O."/>
            <person name="Chun B.H."/>
        </authorList>
    </citation>
    <scope>NUCLEOTIDE SEQUENCE [LARGE SCALE GENOMIC DNA]</scope>
    <source>
        <strain evidence="2 3">S1162</strain>
    </source>
</reference>
<dbReference type="EMBL" id="JABFCR010000019">
    <property type="protein sequence ID" value="NNU33743.1"/>
    <property type="molecule type" value="Genomic_DNA"/>
</dbReference>
<dbReference type="Gene3D" id="3.40.720.10">
    <property type="entry name" value="Alkaline Phosphatase, subunit A"/>
    <property type="match status" value="1"/>
</dbReference>
<accession>A0ABX1W1B9</accession>
<dbReference type="Gene3D" id="3.30.1120.10">
    <property type="match status" value="1"/>
</dbReference>
<dbReference type="Pfam" id="PF16347">
    <property type="entry name" value="SGSH_C"/>
    <property type="match status" value="1"/>
</dbReference>
<protein>
    <submittedName>
        <fullName evidence="2">Sulfatase-like hydrolase/transferase</fullName>
    </submittedName>
</protein>
<dbReference type="PANTHER" id="PTHR43751">
    <property type="entry name" value="SULFATASE"/>
    <property type="match status" value="1"/>
</dbReference>
<proteinExistence type="predicted"/>
<evidence type="ECO:0000259" key="1">
    <source>
        <dbReference type="Pfam" id="PF16347"/>
    </source>
</evidence>
<dbReference type="InterPro" id="IPR017850">
    <property type="entry name" value="Alkaline_phosphatase_core_sf"/>
</dbReference>